<evidence type="ECO:0000256" key="2">
    <source>
        <dbReference type="ARBA" id="ARBA00022448"/>
    </source>
</evidence>
<keyword evidence="2 7" id="KW-0813">Transport</keyword>
<keyword evidence="3" id="KW-1003">Cell membrane</keyword>
<evidence type="ECO:0000256" key="4">
    <source>
        <dbReference type="ARBA" id="ARBA00022692"/>
    </source>
</evidence>
<dbReference type="EMBL" id="CADCUY010000127">
    <property type="protein sequence ID" value="CAA9395481.1"/>
    <property type="molecule type" value="Genomic_DNA"/>
</dbReference>
<dbReference type="Pfam" id="PF00528">
    <property type="entry name" value="BPD_transp_1"/>
    <property type="match status" value="1"/>
</dbReference>
<evidence type="ECO:0000313" key="9">
    <source>
        <dbReference type="EMBL" id="CAA9395481.1"/>
    </source>
</evidence>
<dbReference type="GO" id="GO:0055085">
    <property type="term" value="P:transmembrane transport"/>
    <property type="evidence" value="ECO:0007669"/>
    <property type="project" value="InterPro"/>
</dbReference>
<feature type="transmembrane region" description="Helical" evidence="7">
    <location>
        <begin position="172"/>
        <end position="197"/>
    </location>
</feature>
<evidence type="ECO:0000256" key="3">
    <source>
        <dbReference type="ARBA" id="ARBA00022475"/>
    </source>
</evidence>
<dbReference type="InterPro" id="IPR000515">
    <property type="entry name" value="MetI-like"/>
</dbReference>
<dbReference type="InterPro" id="IPR051393">
    <property type="entry name" value="ABC_transporter_permease"/>
</dbReference>
<comment type="similarity">
    <text evidence="7">Belongs to the binding-protein-dependent transport system permease family.</text>
</comment>
<feature type="transmembrane region" description="Helical" evidence="7">
    <location>
        <begin position="246"/>
        <end position="269"/>
    </location>
</feature>
<dbReference type="PANTHER" id="PTHR30193">
    <property type="entry name" value="ABC TRANSPORTER PERMEASE PROTEIN"/>
    <property type="match status" value="1"/>
</dbReference>
<evidence type="ECO:0000256" key="6">
    <source>
        <dbReference type="ARBA" id="ARBA00023136"/>
    </source>
</evidence>
<dbReference type="InterPro" id="IPR035906">
    <property type="entry name" value="MetI-like_sf"/>
</dbReference>
<keyword evidence="4 7" id="KW-0812">Transmembrane</keyword>
<comment type="subcellular location">
    <subcellularLocation>
        <location evidence="1 7">Cell membrane</location>
        <topology evidence="1 7">Multi-pass membrane protein</topology>
    </subcellularLocation>
</comment>
<proteinExistence type="inferred from homology"/>
<reference evidence="9" key="1">
    <citation type="submission" date="2020-02" db="EMBL/GenBank/DDBJ databases">
        <authorList>
            <person name="Meier V. D."/>
        </authorList>
    </citation>
    <scope>NUCLEOTIDE SEQUENCE</scope>
    <source>
        <strain evidence="9">AVDCRST_MAG35</strain>
    </source>
</reference>
<feature type="transmembrane region" description="Helical" evidence="7">
    <location>
        <begin position="281"/>
        <end position="300"/>
    </location>
</feature>
<dbReference type="SUPFAM" id="SSF161098">
    <property type="entry name" value="MetI-like"/>
    <property type="match status" value="1"/>
</dbReference>
<evidence type="ECO:0000256" key="1">
    <source>
        <dbReference type="ARBA" id="ARBA00004651"/>
    </source>
</evidence>
<feature type="transmembrane region" description="Helical" evidence="7">
    <location>
        <begin position="124"/>
        <end position="145"/>
    </location>
</feature>
<dbReference type="AlphaFoldDB" id="A0A6J4NTT8"/>
<dbReference type="PANTHER" id="PTHR30193:SF41">
    <property type="entry name" value="DIACETYLCHITOBIOSE UPTAKE SYSTEM PERMEASE PROTEIN NGCF"/>
    <property type="match status" value="1"/>
</dbReference>
<protein>
    <submittedName>
        <fullName evidence="9">ABC transporter, permease protein 1 (Cluster 1, maltose/g3p/polyamine/iron)</fullName>
    </submittedName>
</protein>
<keyword evidence="6 7" id="KW-0472">Membrane</keyword>
<feature type="domain" description="ABC transmembrane type-1" evidence="8">
    <location>
        <begin position="87"/>
        <end position="299"/>
    </location>
</feature>
<feature type="transmembrane region" description="Helical" evidence="7">
    <location>
        <begin position="218"/>
        <end position="240"/>
    </location>
</feature>
<dbReference type="GO" id="GO:0005886">
    <property type="term" value="C:plasma membrane"/>
    <property type="evidence" value="ECO:0007669"/>
    <property type="project" value="UniProtKB-SubCell"/>
</dbReference>
<gene>
    <name evidence="9" type="ORF">AVDCRST_MAG35-610</name>
</gene>
<accession>A0A6J4NTT8</accession>
<dbReference type="Gene3D" id="1.10.3720.10">
    <property type="entry name" value="MetI-like"/>
    <property type="match status" value="1"/>
</dbReference>
<keyword evidence="5 7" id="KW-1133">Transmembrane helix</keyword>
<dbReference type="CDD" id="cd06261">
    <property type="entry name" value="TM_PBP2"/>
    <property type="match status" value="1"/>
</dbReference>
<sequence length="309" mass="32397">MALLGQAAALRDGPGGRRPRTRRRGEAVTGLAFVAPALAVFGVFMVAPLAMTGYYSLTEHSGFGDPEPVGLANFAGIAGDALFWRALANTAVFAAVTVPLSLLGGLGLALLLNRAVPARALLRALFYVPVVVSAAASGIVARWIFNESAGVANRLLSDVGLPEVGWQTSGPAAMASIIIVSVWANLGFVMVVYLAGLQGVPAEVHEASALDGAGRWRTIRSITVPILAPTTFFLLVHLVISTFQVFDLVVVMTGGGPANATTLLVNYAYAEGFQQRRQGYAAALGVVLYAIVLALTLVQWRAGRRRDLA</sequence>
<feature type="transmembrane region" description="Helical" evidence="7">
    <location>
        <begin position="91"/>
        <end position="112"/>
    </location>
</feature>
<dbReference type="PROSITE" id="PS50928">
    <property type="entry name" value="ABC_TM1"/>
    <property type="match status" value="1"/>
</dbReference>
<name>A0A6J4NTT8_9ACTN</name>
<organism evidence="9">
    <name type="scientific">uncultured Quadrisphaera sp</name>
    <dbReference type="NCBI Taxonomy" id="904978"/>
    <lineage>
        <taxon>Bacteria</taxon>
        <taxon>Bacillati</taxon>
        <taxon>Actinomycetota</taxon>
        <taxon>Actinomycetes</taxon>
        <taxon>Kineosporiales</taxon>
        <taxon>Kineosporiaceae</taxon>
        <taxon>Quadrisphaera</taxon>
        <taxon>environmental samples</taxon>
    </lineage>
</organism>
<evidence type="ECO:0000259" key="8">
    <source>
        <dbReference type="PROSITE" id="PS50928"/>
    </source>
</evidence>
<evidence type="ECO:0000256" key="7">
    <source>
        <dbReference type="RuleBase" id="RU363032"/>
    </source>
</evidence>
<evidence type="ECO:0000256" key="5">
    <source>
        <dbReference type="ARBA" id="ARBA00022989"/>
    </source>
</evidence>
<feature type="transmembrane region" description="Helical" evidence="7">
    <location>
        <begin position="27"/>
        <end position="51"/>
    </location>
</feature>